<protein>
    <submittedName>
        <fullName evidence="1">Uncharacterized protein</fullName>
    </submittedName>
</protein>
<dbReference type="EMBL" id="CAVLEF010000002">
    <property type="protein sequence ID" value="CAK1541442.1"/>
    <property type="molecule type" value="Genomic_DNA"/>
</dbReference>
<reference evidence="1 2" key="1">
    <citation type="submission" date="2023-11" db="EMBL/GenBank/DDBJ databases">
        <authorList>
            <person name="Okamura Y."/>
        </authorList>
    </citation>
    <scope>NUCLEOTIDE SEQUENCE [LARGE SCALE GENOMIC DNA]</scope>
</reference>
<dbReference type="AlphaFoldDB" id="A0AAV1IZ92"/>
<dbReference type="PANTHER" id="PTHR46114:SF1">
    <property type="entry name" value="ZAD DOMAIN-CONTAINING PROTEIN"/>
    <property type="match status" value="1"/>
</dbReference>
<organism evidence="1 2">
    <name type="scientific">Leptosia nina</name>
    <dbReference type="NCBI Taxonomy" id="320188"/>
    <lineage>
        <taxon>Eukaryota</taxon>
        <taxon>Metazoa</taxon>
        <taxon>Ecdysozoa</taxon>
        <taxon>Arthropoda</taxon>
        <taxon>Hexapoda</taxon>
        <taxon>Insecta</taxon>
        <taxon>Pterygota</taxon>
        <taxon>Neoptera</taxon>
        <taxon>Endopterygota</taxon>
        <taxon>Lepidoptera</taxon>
        <taxon>Glossata</taxon>
        <taxon>Ditrysia</taxon>
        <taxon>Papilionoidea</taxon>
        <taxon>Pieridae</taxon>
        <taxon>Pierinae</taxon>
        <taxon>Leptosia</taxon>
    </lineage>
</organism>
<comment type="caution">
    <text evidence="1">The sequence shown here is derived from an EMBL/GenBank/DDBJ whole genome shotgun (WGS) entry which is preliminary data.</text>
</comment>
<accession>A0AAV1IZ92</accession>
<dbReference type="Proteomes" id="UP001497472">
    <property type="component" value="Unassembled WGS sequence"/>
</dbReference>
<keyword evidence="2" id="KW-1185">Reference proteome</keyword>
<evidence type="ECO:0000313" key="1">
    <source>
        <dbReference type="EMBL" id="CAK1541442.1"/>
    </source>
</evidence>
<dbReference type="PANTHER" id="PTHR46114">
    <property type="entry name" value="APPLE DOMAIN-CONTAINING PROTEIN"/>
    <property type="match status" value="1"/>
</dbReference>
<evidence type="ECO:0000313" key="2">
    <source>
        <dbReference type="Proteomes" id="UP001497472"/>
    </source>
</evidence>
<gene>
    <name evidence="1" type="ORF">LNINA_LOCUS1426</name>
</gene>
<name>A0AAV1IZ92_9NEOP</name>
<proteinExistence type="predicted"/>
<sequence>MLGCLICLKVHFLHCHLDYFPGNLGDVSQKQGERFHQDIKEMEKRYQGRWERLNDGRLPLDASKRPSRSFPQENVPKRVSLGKRNVFIA</sequence>